<accession>A0A158QLF0</accession>
<feature type="region of interest" description="Disordered" evidence="1">
    <location>
        <begin position="20"/>
        <end position="42"/>
    </location>
</feature>
<gene>
    <name evidence="2" type="ORF">HPLM_LOCUS6352</name>
</gene>
<name>A0A158QLF0_HAEPC</name>
<reference evidence="2 3" key="2">
    <citation type="submission" date="2018-11" db="EMBL/GenBank/DDBJ databases">
        <authorList>
            <consortium name="Pathogen Informatics"/>
        </authorList>
    </citation>
    <scope>NUCLEOTIDE SEQUENCE [LARGE SCALE GENOMIC DNA]</scope>
    <source>
        <strain evidence="2 3">MHpl1</strain>
    </source>
</reference>
<keyword evidence="3" id="KW-1185">Reference proteome</keyword>
<proteinExistence type="predicted"/>
<reference evidence="4" key="1">
    <citation type="submission" date="2016-04" db="UniProtKB">
        <authorList>
            <consortium name="WormBaseParasite"/>
        </authorList>
    </citation>
    <scope>IDENTIFICATION</scope>
</reference>
<sequence length="88" mass="9642">MTSLFVTRSNVTVNTFTPLTSATRRSAPPRFTNGRQSNRDVSERRDGFCNVSMVVFIFSTLLSPCTGCVFASKSDVIPPCNTENPSSM</sequence>
<dbReference type="Proteomes" id="UP000268014">
    <property type="component" value="Unassembled WGS sequence"/>
</dbReference>
<dbReference type="AlphaFoldDB" id="A0A158QLF0"/>
<organism evidence="4">
    <name type="scientific">Haemonchus placei</name>
    <name type="common">Barber's pole worm</name>
    <dbReference type="NCBI Taxonomy" id="6290"/>
    <lineage>
        <taxon>Eukaryota</taxon>
        <taxon>Metazoa</taxon>
        <taxon>Ecdysozoa</taxon>
        <taxon>Nematoda</taxon>
        <taxon>Chromadorea</taxon>
        <taxon>Rhabditida</taxon>
        <taxon>Rhabditina</taxon>
        <taxon>Rhabditomorpha</taxon>
        <taxon>Strongyloidea</taxon>
        <taxon>Trichostrongylidae</taxon>
        <taxon>Haemonchus</taxon>
    </lineage>
</organism>
<evidence type="ECO:0000313" key="4">
    <source>
        <dbReference type="WBParaSite" id="HPLM_0000636001-mRNA-1"/>
    </source>
</evidence>
<evidence type="ECO:0000313" key="2">
    <source>
        <dbReference type="EMBL" id="VDO28694.1"/>
    </source>
</evidence>
<evidence type="ECO:0000256" key="1">
    <source>
        <dbReference type="SAM" id="MobiDB-lite"/>
    </source>
</evidence>
<protein>
    <submittedName>
        <fullName evidence="4">Secreted protein</fullName>
    </submittedName>
</protein>
<evidence type="ECO:0000313" key="3">
    <source>
        <dbReference type="Proteomes" id="UP000268014"/>
    </source>
</evidence>
<dbReference type="WBParaSite" id="HPLM_0000636001-mRNA-1">
    <property type="protein sequence ID" value="HPLM_0000636001-mRNA-1"/>
    <property type="gene ID" value="HPLM_0000636001"/>
</dbReference>
<dbReference type="EMBL" id="UZAF01016480">
    <property type="protein sequence ID" value="VDO28694.1"/>
    <property type="molecule type" value="Genomic_DNA"/>
</dbReference>